<dbReference type="AlphaFoldDB" id="A0AAV3XCP7"/>
<evidence type="ECO:0000256" key="1">
    <source>
        <dbReference type="ARBA" id="ARBA00009981"/>
    </source>
</evidence>
<dbReference type="Proteomes" id="UP001050975">
    <property type="component" value="Unassembled WGS sequence"/>
</dbReference>
<protein>
    <recommendedName>
        <fullName evidence="2">Antitoxin</fullName>
    </recommendedName>
</protein>
<gene>
    <name evidence="4" type="ORF">MiSe_26090</name>
</gene>
<evidence type="ECO:0000313" key="4">
    <source>
        <dbReference type="EMBL" id="GET37855.1"/>
    </source>
</evidence>
<dbReference type="InterPro" id="IPR006442">
    <property type="entry name" value="Antitoxin_Phd/YefM"/>
</dbReference>
<comment type="caution">
    <text evidence="4">The sequence shown here is derived from an EMBL/GenBank/DDBJ whole genome shotgun (WGS) entry which is preliminary data.</text>
</comment>
<accession>A0AAV3XCP7</accession>
<feature type="domain" description="DUF2281" evidence="3">
    <location>
        <begin position="45"/>
        <end position="73"/>
    </location>
</feature>
<evidence type="ECO:0000313" key="5">
    <source>
        <dbReference type="Proteomes" id="UP001050975"/>
    </source>
</evidence>
<dbReference type="SUPFAM" id="SSF143120">
    <property type="entry name" value="YefM-like"/>
    <property type="match status" value="1"/>
</dbReference>
<name>A0AAV3XCP7_9CYAN</name>
<reference evidence="4" key="1">
    <citation type="submission" date="2019-10" db="EMBL/GenBank/DDBJ databases">
        <title>Draft genome sequece of Microseira wollei NIES-4236.</title>
        <authorList>
            <person name="Yamaguchi H."/>
            <person name="Suzuki S."/>
            <person name="Kawachi M."/>
        </authorList>
    </citation>
    <scope>NUCLEOTIDE SEQUENCE</scope>
    <source>
        <strain evidence="4">NIES-4236</strain>
    </source>
</reference>
<dbReference type="Pfam" id="PF10047">
    <property type="entry name" value="DUF2281"/>
    <property type="match status" value="1"/>
</dbReference>
<proteinExistence type="inferred from homology"/>
<dbReference type="EMBL" id="BLAY01000035">
    <property type="protein sequence ID" value="GET37855.1"/>
    <property type="molecule type" value="Genomic_DNA"/>
</dbReference>
<evidence type="ECO:0000259" key="3">
    <source>
        <dbReference type="Pfam" id="PF10047"/>
    </source>
</evidence>
<evidence type="ECO:0000256" key="2">
    <source>
        <dbReference type="RuleBase" id="RU362080"/>
    </source>
</evidence>
<organism evidence="4 5">
    <name type="scientific">Microseira wollei NIES-4236</name>
    <dbReference type="NCBI Taxonomy" id="2530354"/>
    <lineage>
        <taxon>Bacteria</taxon>
        <taxon>Bacillati</taxon>
        <taxon>Cyanobacteriota</taxon>
        <taxon>Cyanophyceae</taxon>
        <taxon>Oscillatoriophycideae</taxon>
        <taxon>Aerosakkonematales</taxon>
        <taxon>Aerosakkonemataceae</taxon>
        <taxon>Microseira</taxon>
    </lineage>
</organism>
<keyword evidence="5" id="KW-1185">Reference proteome</keyword>
<comment type="function">
    <text evidence="2">Antitoxin component of a type II toxin-antitoxin (TA) system.</text>
</comment>
<dbReference type="RefSeq" id="WP_226580049.1">
    <property type="nucleotide sequence ID" value="NZ_BLAY01000035.1"/>
</dbReference>
<dbReference type="NCBIfam" id="TIGR01552">
    <property type="entry name" value="phd_fam"/>
    <property type="match status" value="1"/>
</dbReference>
<dbReference type="Gene3D" id="3.40.1620.10">
    <property type="entry name" value="YefM-like domain"/>
    <property type="match status" value="1"/>
</dbReference>
<dbReference type="Pfam" id="PF02604">
    <property type="entry name" value="PhdYeFM_antitox"/>
    <property type="match status" value="1"/>
</dbReference>
<dbReference type="InterPro" id="IPR036165">
    <property type="entry name" value="YefM-like_sf"/>
</dbReference>
<comment type="similarity">
    <text evidence="1 2">Belongs to the phD/YefM antitoxin family.</text>
</comment>
<sequence>MQTIELNEASKELSNLVELVLQGEEIIIIKDNQPVVKLMPLLPVKQPRQPGSAKGLVTISDDFDEPIADFEDYLQ</sequence>
<dbReference type="InterPro" id="IPR018739">
    <property type="entry name" value="DUF2281"/>
</dbReference>